<dbReference type="RefSeq" id="WP_146285210.1">
    <property type="nucleotide sequence ID" value="NZ_BMLP01000001.1"/>
</dbReference>
<evidence type="ECO:0000256" key="1">
    <source>
        <dbReference type="SAM" id="Phobius"/>
    </source>
</evidence>
<feature type="transmembrane region" description="Helical" evidence="1">
    <location>
        <begin position="71"/>
        <end position="89"/>
    </location>
</feature>
<accession>A0A918DBT6</accession>
<keyword evidence="1" id="KW-1133">Transmembrane helix</keyword>
<dbReference type="Proteomes" id="UP000598196">
    <property type="component" value="Unassembled WGS sequence"/>
</dbReference>
<proteinExistence type="predicted"/>
<dbReference type="AlphaFoldDB" id="A0A918DBT6"/>
<feature type="transmembrane region" description="Helical" evidence="1">
    <location>
        <begin position="6"/>
        <end position="39"/>
    </location>
</feature>
<dbReference type="OrthoDB" id="9816293at2"/>
<dbReference type="PANTHER" id="PTHR35813:SF1">
    <property type="entry name" value="INNER MEMBRANE PROTEIN YBAN"/>
    <property type="match status" value="1"/>
</dbReference>
<organism evidence="2 3">
    <name type="scientific">Gemmobacter aquaticus</name>
    <dbReference type="NCBI Taxonomy" id="490185"/>
    <lineage>
        <taxon>Bacteria</taxon>
        <taxon>Pseudomonadati</taxon>
        <taxon>Pseudomonadota</taxon>
        <taxon>Alphaproteobacteria</taxon>
        <taxon>Rhodobacterales</taxon>
        <taxon>Paracoccaceae</taxon>
        <taxon>Gemmobacter</taxon>
    </lineage>
</organism>
<dbReference type="PIRSF" id="PIRSF016789">
    <property type="entry name" value="DUF454"/>
    <property type="match status" value="1"/>
</dbReference>
<evidence type="ECO:0000313" key="3">
    <source>
        <dbReference type="Proteomes" id="UP000598196"/>
    </source>
</evidence>
<evidence type="ECO:0000313" key="2">
    <source>
        <dbReference type="EMBL" id="GGO28046.1"/>
    </source>
</evidence>
<reference evidence="2 3" key="1">
    <citation type="journal article" date="2014" name="Int. J. Syst. Evol. Microbiol.">
        <title>Complete genome sequence of Corynebacterium casei LMG S-19264T (=DSM 44701T), isolated from a smear-ripened cheese.</title>
        <authorList>
            <consortium name="US DOE Joint Genome Institute (JGI-PGF)"/>
            <person name="Walter F."/>
            <person name="Albersmeier A."/>
            <person name="Kalinowski J."/>
            <person name="Ruckert C."/>
        </authorList>
    </citation>
    <scope>NUCLEOTIDE SEQUENCE [LARGE SCALE GENOMIC DNA]</scope>
    <source>
        <strain evidence="2 3">CGMCC 1.7029</strain>
    </source>
</reference>
<gene>
    <name evidence="2" type="ORF">GCM10010991_10490</name>
</gene>
<dbReference type="PANTHER" id="PTHR35813">
    <property type="entry name" value="INNER MEMBRANE PROTEIN YBAN"/>
    <property type="match status" value="1"/>
</dbReference>
<comment type="caution">
    <text evidence="2">The sequence shown here is derived from an EMBL/GenBank/DDBJ whole genome shotgun (WGS) entry which is preliminary data.</text>
</comment>
<dbReference type="EMBL" id="BMLP01000001">
    <property type="protein sequence ID" value="GGO28046.1"/>
    <property type="molecule type" value="Genomic_DNA"/>
</dbReference>
<keyword evidence="1" id="KW-0472">Membrane</keyword>
<sequence length="120" mass="12981">MRPLWLAAGALSAGIGLIGIVVPLLPTTPLMILAAACFARSSPRLHDWLWNHRVFGPAIRDWRQYRAISPFAKRASVGAMVAAFGISVLLGLKLWALLLQAMVLTVMGGWILTRPSGPPK</sequence>
<protein>
    <recommendedName>
        <fullName evidence="4">Inner membrane protein</fullName>
    </recommendedName>
</protein>
<evidence type="ECO:0008006" key="4">
    <source>
        <dbReference type="Google" id="ProtNLM"/>
    </source>
</evidence>
<dbReference type="InterPro" id="IPR007401">
    <property type="entry name" value="DUF454"/>
</dbReference>
<keyword evidence="3" id="KW-1185">Reference proteome</keyword>
<keyword evidence="1" id="KW-0812">Transmembrane</keyword>
<dbReference type="GO" id="GO:0005886">
    <property type="term" value="C:plasma membrane"/>
    <property type="evidence" value="ECO:0007669"/>
    <property type="project" value="TreeGrafter"/>
</dbReference>
<name>A0A918DBT6_9RHOB</name>
<dbReference type="Pfam" id="PF04304">
    <property type="entry name" value="DUF454"/>
    <property type="match status" value="1"/>
</dbReference>